<evidence type="ECO:0000256" key="6">
    <source>
        <dbReference type="ARBA" id="ARBA00022842"/>
    </source>
</evidence>
<reference evidence="9 10" key="1">
    <citation type="submission" date="2020-08" db="EMBL/GenBank/DDBJ databases">
        <title>Genomic Encyclopedia of Type Strains, Phase IV (KMG-IV): sequencing the most valuable type-strain genomes for metagenomic binning, comparative biology and taxonomic classification.</title>
        <authorList>
            <person name="Goeker M."/>
        </authorList>
    </citation>
    <scope>NUCLEOTIDE SEQUENCE [LARGE SCALE GENOMIC DNA]</scope>
    <source>
        <strain evidence="9 10">DSM 5391</strain>
    </source>
</reference>
<evidence type="ECO:0000256" key="3">
    <source>
        <dbReference type="ARBA" id="ARBA00022723"/>
    </source>
</evidence>
<keyword evidence="2 7" id="KW-0436">Ligase</keyword>
<dbReference type="GO" id="GO:0004326">
    <property type="term" value="F:tetrahydrofolylpolyglutamate synthase activity"/>
    <property type="evidence" value="ECO:0007669"/>
    <property type="project" value="UniProtKB-EC"/>
</dbReference>
<evidence type="ECO:0000313" key="10">
    <source>
        <dbReference type="Proteomes" id="UP000531594"/>
    </source>
</evidence>
<dbReference type="GO" id="GO:0005524">
    <property type="term" value="F:ATP binding"/>
    <property type="evidence" value="ECO:0007669"/>
    <property type="project" value="UniProtKB-KW"/>
</dbReference>
<dbReference type="EMBL" id="JACHGK010000001">
    <property type="protein sequence ID" value="MBB6443979.1"/>
    <property type="molecule type" value="Genomic_DNA"/>
</dbReference>
<dbReference type="PIRSF" id="PIRSF001563">
    <property type="entry name" value="Folylpolyglu_synth"/>
    <property type="match status" value="1"/>
</dbReference>
<dbReference type="InterPro" id="IPR036565">
    <property type="entry name" value="Mur-like_cat_sf"/>
</dbReference>
<dbReference type="Gene3D" id="3.40.1190.10">
    <property type="entry name" value="Mur-like, catalytic domain"/>
    <property type="match status" value="1"/>
</dbReference>
<dbReference type="SUPFAM" id="SSF53244">
    <property type="entry name" value="MurD-like peptide ligases, peptide-binding domain"/>
    <property type="match status" value="1"/>
</dbReference>
<dbReference type="Gene3D" id="3.90.190.20">
    <property type="entry name" value="Mur ligase, C-terminal domain"/>
    <property type="match status" value="1"/>
</dbReference>
<proteinExistence type="inferred from homology"/>
<keyword evidence="6" id="KW-0460">Magnesium</keyword>
<evidence type="ECO:0000259" key="8">
    <source>
        <dbReference type="Pfam" id="PF08245"/>
    </source>
</evidence>
<dbReference type="PANTHER" id="PTHR11136:SF0">
    <property type="entry name" value="DIHYDROFOLATE SYNTHETASE-RELATED"/>
    <property type="match status" value="1"/>
</dbReference>
<dbReference type="GO" id="GO:0008841">
    <property type="term" value="F:dihydrofolate synthase activity"/>
    <property type="evidence" value="ECO:0007669"/>
    <property type="project" value="UniProtKB-EC"/>
</dbReference>
<dbReference type="InterPro" id="IPR036615">
    <property type="entry name" value="Mur_ligase_C_dom_sf"/>
</dbReference>
<keyword evidence="10" id="KW-1185">Reference proteome</keyword>
<evidence type="ECO:0000256" key="2">
    <source>
        <dbReference type="ARBA" id="ARBA00022598"/>
    </source>
</evidence>
<dbReference type="RefSeq" id="WP_184522554.1">
    <property type="nucleotide sequence ID" value="NZ_JACHGK010000001.1"/>
</dbReference>
<dbReference type="GO" id="GO:0046872">
    <property type="term" value="F:metal ion binding"/>
    <property type="evidence" value="ECO:0007669"/>
    <property type="project" value="UniProtKB-KW"/>
</dbReference>
<comment type="caution">
    <text evidence="9">The sequence shown here is derived from an EMBL/GenBank/DDBJ whole genome shotgun (WGS) entry which is preliminary data.</text>
</comment>
<dbReference type="PANTHER" id="PTHR11136">
    <property type="entry name" value="FOLYLPOLYGLUTAMATE SYNTHASE-RELATED"/>
    <property type="match status" value="1"/>
</dbReference>
<evidence type="ECO:0000313" key="9">
    <source>
        <dbReference type="EMBL" id="MBB6443979.1"/>
    </source>
</evidence>
<dbReference type="NCBIfam" id="TIGR01499">
    <property type="entry name" value="folC"/>
    <property type="match status" value="1"/>
</dbReference>
<organism evidence="9 10">
    <name type="scientific">Bacillus benzoevorans</name>
    <dbReference type="NCBI Taxonomy" id="1456"/>
    <lineage>
        <taxon>Bacteria</taxon>
        <taxon>Bacillati</taxon>
        <taxon>Bacillota</taxon>
        <taxon>Bacilli</taxon>
        <taxon>Bacillales</taxon>
        <taxon>Bacillaceae</taxon>
        <taxon>Bacillus</taxon>
    </lineage>
</organism>
<dbReference type="AlphaFoldDB" id="A0A7X0HNI8"/>
<dbReference type="SUPFAM" id="SSF53623">
    <property type="entry name" value="MurD-like peptide ligases, catalytic domain"/>
    <property type="match status" value="1"/>
</dbReference>
<evidence type="ECO:0000256" key="7">
    <source>
        <dbReference type="PIRNR" id="PIRNR001563"/>
    </source>
</evidence>
<dbReference type="Proteomes" id="UP000531594">
    <property type="component" value="Unassembled WGS sequence"/>
</dbReference>
<protein>
    <submittedName>
        <fullName evidence="9">Dihydrofolate synthase/folylpolyglutamate synthase</fullName>
        <ecNumber evidence="9">6.3.2.12</ecNumber>
        <ecNumber evidence="9">6.3.2.17</ecNumber>
    </submittedName>
</protein>
<evidence type="ECO:0000256" key="1">
    <source>
        <dbReference type="ARBA" id="ARBA00008276"/>
    </source>
</evidence>
<dbReference type="GO" id="GO:0005737">
    <property type="term" value="C:cytoplasm"/>
    <property type="evidence" value="ECO:0007669"/>
    <property type="project" value="TreeGrafter"/>
</dbReference>
<accession>A0A7X0HNI8</accession>
<name>A0A7X0HNI8_9BACI</name>
<evidence type="ECO:0000256" key="4">
    <source>
        <dbReference type="ARBA" id="ARBA00022741"/>
    </source>
</evidence>
<evidence type="ECO:0000256" key="5">
    <source>
        <dbReference type="ARBA" id="ARBA00022840"/>
    </source>
</evidence>
<keyword evidence="4 7" id="KW-0547">Nucleotide-binding</keyword>
<dbReference type="Pfam" id="PF08245">
    <property type="entry name" value="Mur_ligase_M"/>
    <property type="match status" value="1"/>
</dbReference>
<keyword evidence="3" id="KW-0479">Metal-binding</keyword>
<dbReference type="InterPro" id="IPR001645">
    <property type="entry name" value="Folylpolyglutamate_synth"/>
</dbReference>
<gene>
    <name evidence="9" type="ORF">HNR53_000567</name>
</gene>
<feature type="domain" description="Mur ligase central" evidence="8">
    <location>
        <begin position="56"/>
        <end position="285"/>
    </location>
</feature>
<keyword evidence="5 7" id="KW-0067">ATP-binding</keyword>
<dbReference type="InterPro" id="IPR013221">
    <property type="entry name" value="Mur_ligase_cen"/>
</dbReference>
<dbReference type="EC" id="6.3.2.12" evidence="9"/>
<dbReference type="EC" id="6.3.2.17" evidence="9"/>
<sequence length="447" mass="49444">MLKSMKEAEDLIYHSYIRAIGNVLEKNDEKVRKPELTRQLFDLLQSPDQGQRYILVTGSKGKGSTSRMISSILAHLGFKVGLFSSPHLVHFNERIRINGKAITDEDFIRLSNQILEPVRTIQEKLPPDQYIGPIGINLAIAVQYFKENGTDINIIECGRGGQFDDTNILHNEYAVITPIMEEHIPNLGPTLEDIVSHKIGIVKQHTKAVYISEQIGTLSIIKEKLKKLTAVKKAYYNMDFLASHVSLSPKGTQFNIQTSNASYQNLNLPLLGSFQAVNAATAVKVCEDIINGPIPYETLAKCLQTLQWPGRCEVIDHDPTVILDGTINRQSALYLQDVLQSIGSSKIVTIVGVPANKDYKGVIRVLSEFSSKIIVTKPDISHLIFPEDAGEYAKSLLPASAETSLLVNAIALAKEDQDVDTILIAGTQTLIANAKRLWHQSLLDIGI</sequence>
<comment type="similarity">
    <text evidence="1 7">Belongs to the folylpolyglutamate synthase family.</text>
</comment>